<reference evidence="2 3" key="1">
    <citation type="submission" date="2011-08" db="EMBL/GenBank/DDBJ databases">
        <title>The Genome Sequence of Plasmodium vivax India VII.</title>
        <authorList>
            <consortium name="The Broad Institute Genome Sequencing Platform"/>
            <consortium name="The Broad Institute Genome Sequencing Center for Infectious Disease"/>
            <person name="Neafsey D."/>
            <person name="Carlton J."/>
            <person name="Barnwell J."/>
            <person name="Collins W."/>
            <person name="Escalante A."/>
            <person name="Mullikin J."/>
            <person name="Saul A."/>
            <person name="Guigo R."/>
            <person name="Camara F."/>
            <person name="Young S.K."/>
            <person name="Zeng Q."/>
            <person name="Gargeya S."/>
            <person name="Fitzgerald M."/>
            <person name="Haas B."/>
            <person name="Abouelleil A."/>
            <person name="Alvarado L."/>
            <person name="Arachchi H.M."/>
            <person name="Berlin A."/>
            <person name="Brown A."/>
            <person name="Chapman S.B."/>
            <person name="Chen Z."/>
            <person name="Dunbar C."/>
            <person name="Freedman E."/>
            <person name="Gearin G."/>
            <person name="Gellesch M."/>
            <person name="Goldberg J."/>
            <person name="Griggs A."/>
            <person name="Gujja S."/>
            <person name="Heiman D."/>
            <person name="Howarth C."/>
            <person name="Larson L."/>
            <person name="Lui A."/>
            <person name="MacDonald P.J.P."/>
            <person name="Montmayeur A."/>
            <person name="Murphy C."/>
            <person name="Neiman D."/>
            <person name="Pearson M."/>
            <person name="Priest M."/>
            <person name="Roberts A."/>
            <person name="Saif S."/>
            <person name="Shea T."/>
            <person name="Shenoy N."/>
            <person name="Sisk P."/>
            <person name="Stolte C."/>
            <person name="Sykes S."/>
            <person name="Wortman J."/>
            <person name="Nusbaum C."/>
            <person name="Birren B."/>
        </authorList>
    </citation>
    <scope>NUCLEOTIDE SEQUENCE [LARGE SCALE GENOMIC DNA]</scope>
    <source>
        <strain evidence="2 3">India VII</strain>
    </source>
</reference>
<dbReference type="AlphaFoldDB" id="A0A0J9S9F7"/>
<organism evidence="2 3">
    <name type="scientific">Plasmodium vivax India VII</name>
    <dbReference type="NCBI Taxonomy" id="1077284"/>
    <lineage>
        <taxon>Eukaryota</taxon>
        <taxon>Sar</taxon>
        <taxon>Alveolata</taxon>
        <taxon>Apicomplexa</taxon>
        <taxon>Aconoidasida</taxon>
        <taxon>Haemosporida</taxon>
        <taxon>Plasmodiidae</taxon>
        <taxon>Plasmodium</taxon>
        <taxon>Plasmodium (Plasmodium)</taxon>
    </lineage>
</organism>
<sequence length="320" mass="35987">MDPYLGTPLKFTEGIKNGVIEMGNPNMAASEIKKHIMRHLELDKKFYQLFLRVLEISENLRNNLKATFKEVKKDVTDYLLNDEQFLKKKKDENWLKEKLCAVEEVIRELSTVVLHVGQNCKSLRELFLCLYMYVYESPSGESPSGESPSGEPPPGESPSGESPSGEPPPGESPSGEVPVGGSPLSAHAVSCSSGMTEPPTVASLLSQNKISEHEFEVARTKGTFVSDCYTIGEINKMVRRCLMLCSQPTVSSHHLTKQIKSFFLLTAVMFHMEKDIQVRIKICNLISSEIHMNMLNIKKCTMILMHNPYLNKIKRLSNMF</sequence>
<proteinExistence type="predicted"/>
<evidence type="ECO:0000313" key="2">
    <source>
        <dbReference type="EMBL" id="KMZ79610.1"/>
    </source>
</evidence>
<feature type="region of interest" description="Disordered" evidence="1">
    <location>
        <begin position="140"/>
        <end position="181"/>
    </location>
</feature>
<dbReference type="EMBL" id="KQ234316">
    <property type="protein sequence ID" value="KMZ79610.1"/>
    <property type="molecule type" value="Genomic_DNA"/>
</dbReference>
<evidence type="ECO:0000256" key="1">
    <source>
        <dbReference type="SAM" id="MobiDB-lite"/>
    </source>
</evidence>
<name>A0A0J9S9F7_PLAVI</name>
<feature type="compositionally biased region" description="Low complexity" evidence="1">
    <location>
        <begin position="140"/>
        <end position="149"/>
    </location>
</feature>
<dbReference type="OrthoDB" id="385625at2759"/>
<feature type="compositionally biased region" description="Low complexity" evidence="1">
    <location>
        <begin position="172"/>
        <end position="181"/>
    </location>
</feature>
<protein>
    <submittedName>
        <fullName evidence="2">Uncharacterized protein</fullName>
    </submittedName>
</protein>
<dbReference type="Proteomes" id="UP000053562">
    <property type="component" value="Unassembled WGS sequence"/>
</dbReference>
<accession>A0A0J9S9F7</accession>
<gene>
    <name evidence="2" type="ORF">PVIIG_00884</name>
</gene>
<evidence type="ECO:0000313" key="3">
    <source>
        <dbReference type="Proteomes" id="UP000053562"/>
    </source>
</evidence>